<proteinExistence type="predicted"/>
<dbReference type="EMBL" id="OE184967">
    <property type="protein sequence ID" value="CAD7577014.1"/>
    <property type="molecule type" value="Genomic_DNA"/>
</dbReference>
<accession>A0A7R9JEK0</accession>
<name>A0A7R9JEK0_TIMCA</name>
<sequence>MSNDTVIIEIPAEMSRKRKQRPDEWKRNVAKKDSHSFIPPARVFGNLERNVKANNVIVNPEEYLQVFDKFSTVFHLGNLEEEEEMDFELTDDDALEEIR</sequence>
<gene>
    <name evidence="1" type="ORF">TCMB3V08_LOCUS9570</name>
</gene>
<protein>
    <submittedName>
        <fullName evidence="1">(California timema) hypothetical protein</fullName>
    </submittedName>
</protein>
<organism evidence="1">
    <name type="scientific">Timema californicum</name>
    <name type="common">California timema</name>
    <name type="synonym">Walking stick</name>
    <dbReference type="NCBI Taxonomy" id="61474"/>
    <lineage>
        <taxon>Eukaryota</taxon>
        <taxon>Metazoa</taxon>
        <taxon>Ecdysozoa</taxon>
        <taxon>Arthropoda</taxon>
        <taxon>Hexapoda</taxon>
        <taxon>Insecta</taxon>
        <taxon>Pterygota</taxon>
        <taxon>Neoptera</taxon>
        <taxon>Polyneoptera</taxon>
        <taxon>Phasmatodea</taxon>
        <taxon>Timematodea</taxon>
        <taxon>Timematoidea</taxon>
        <taxon>Timematidae</taxon>
        <taxon>Timema</taxon>
    </lineage>
</organism>
<dbReference type="AlphaFoldDB" id="A0A7R9JEK0"/>
<evidence type="ECO:0000313" key="1">
    <source>
        <dbReference type="EMBL" id="CAD7577014.1"/>
    </source>
</evidence>
<reference evidence="1" key="1">
    <citation type="submission" date="2020-11" db="EMBL/GenBank/DDBJ databases">
        <authorList>
            <person name="Tran Van P."/>
        </authorList>
    </citation>
    <scope>NUCLEOTIDE SEQUENCE</scope>
</reference>